<dbReference type="KEGG" id="bfn:OI25_8236"/>
<gene>
    <name evidence="2" type="ORF">OI25_8236</name>
</gene>
<dbReference type="Proteomes" id="UP000032614">
    <property type="component" value="Plasmid pBIL"/>
</dbReference>
<feature type="compositionally biased region" description="Basic and acidic residues" evidence="1">
    <location>
        <begin position="141"/>
        <end position="151"/>
    </location>
</feature>
<name>A0AAU8SS48_9BURK</name>
<sequence>MLSPLPRRSDWASSLLIHPVVSAFPDRVVGSACASSFSRFAQRSLALRPAHSRCHQFVTRLPEGFSHFVTSMTAPVASGWSGCRAGLTPAGKRHLFTAHTRSGLSARKVVPIIAHFDPVHAGSFFVGQAYRAARSSLRQTSLREKQRDQPPRTRYHSSGLRNCPHCPQCGKNIGTRCR</sequence>
<dbReference type="EMBL" id="CP010024">
    <property type="protein sequence ID" value="AJZ56385.1"/>
    <property type="molecule type" value="Genomic_DNA"/>
</dbReference>
<proteinExistence type="predicted"/>
<evidence type="ECO:0000313" key="2">
    <source>
        <dbReference type="EMBL" id="AJZ56385.1"/>
    </source>
</evidence>
<feature type="region of interest" description="Disordered" evidence="1">
    <location>
        <begin position="137"/>
        <end position="157"/>
    </location>
</feature>
<geneLocation type="plasmid" evidence="2 3">
    <name>pBIL</name>
</geneLocation>
<organism evidence="2 3">
    <name type="scientific">Paraburkholderia fungorum</name>
    <dbReference type="NCBI Taxonomy" id="134537"/>
    <lineage>
        <taxon>Bacteria</taxon>
        <taxon>Pseudomonadati</taxon>
        <taxon>Pseudomonadota</taxon>
        <taxon>Betaproteobacteria</taxon>
        <taxon>Burkholderiales</taxon>
        <taxon>Burkholderiaceae</taxon>
        <taxon>Paraburkholderia</taxon>
    </lineage>
</organism>
<evidence type="ECO:0000313" key="3">
    <source>
        <dbReference type="Proteomes" id="UP000032614"/>
    </source>
</evidence>
<dbReference type="AlphaFoldDB" id="A0AAU8SS48"/>
<accession>A0AAU8SS48</accession>
<protein>
    <submittedName>
        <fullName evidence="2">Uncharacterized protein</fullName>
    </submittedName>
</protein>
<keyword evidence="2" id="KW-0614">Plasmid</keyword>
<reference evidence="2 3" key="1">
    <citation type="journal article" date="2015" name="Genome Announc.">
        <title>Complete genome sequences for 59 burkholderia isolates, both pathogenic and near neighbor.</title>
        <authorList>
            <person name="Johnson S.L."/>
            <person name="Bishop-Lilly K.A."/>
            <person name="Ladner J.T."/>
            <person name="Daligault H.E."/>
            <person name="Davenport K.W."/>
            <person name="Jaissle J."/>
            <person name="Frey K.G."/>
            <person name="Koroleva G.I."/>
            <person name="Bruce D.C."/>
            <person name="Coyne S.R."/>
            <person name="Broomall S.M."/>
            <person name="Li P.E."/>
            <person name="Teshima H."/>
            <person name="Gibbons H.S."/>
            <person name="Palacios G.F."/>
            <person name="Rosenzweig C.N."/>
            <person name="Redden C.L."/>
            <person name="Xu Y."/>
            <person name="Minogue T.D."/>
            <person name="Chain P.S."/>
        </authorList>
    </citation>
    <scope>NUCLEOTIDE SEQUENCE [LARGE SCALE GENOMIC DNA]</scope>
    <source>
        <strain evidence="2 3">ATCC BAA-463</strain>
    </source>
</reference>
<evidence type="ECO:0000256" key="1">
    <source>
        <dbReference type="SAM" id="MobiDB-lite"/>
    </source>
</evidence>